<evidence type="ECO:0000313" key="1">
    <source>
        <dbReference type="EMBL" id="MCE4538132.1"/>
    </source>
</evidence>
<dbReference type="Pfam" id="PF11236">
    <property type="entry name" value="DUF3037"/>
    <property type="match status" value="1"/>
</dbReference>
<proteinExistence type="predicted"/>
<dbReference type="EMBL" id="JAJTWT010000005">
    <property type="protein sequence ID" value="MCE4538132.1"/>
    <property type="molecule type" value="Genomic_DNA"/>
</dbReference>
<name>A0ABS8XF80_9BURK</name>
<reference evidence="1 2" key="1">
    <citation type="submission" date="2021-12" db="EMBL/GenBank/DDBJ databases">
        <title>Genome seq of p7.</title>
        <authorList>
            <person name="Seo T."/>
        </authorList>
    </citation>
    <scope>NUCLEOTIDE SEQUENCE [LARGE SCALE GENOMIC DNA]</scope>
    <source>
        <strain evidence="1 2">P7</strain>
    </source>
</reference>
<protein>
    <submittedName>
        <fullName evidence="1">DUF3037 domain-containing protein</fullName>
    </submittedName>
</protein>
<gene>
    <name evidence="1" type="ORF">LXT12_12815</name>
</gene>
<dbReference type="InterPro" id="IPR021398">
    <property type="entry name" value="DUF3037"/>
</dbReference>
<dbReference type="Proteomes" id="UP001201463">
    <property type="component" value="Unassembled WGS sequence"/>
</dbReference>
<organism evidence="1 2">
    <name type="scientific">Pelomonas caseinilytica</name>
    <dbReference type="NCBI Taxonomy" id="2906763"/>
    <lineage>
        <taxon>Bacteria</taxon>
        <taxon>Pseudomonadati</taxon>
        <taxon>Pseudomonadota</taxon>
        <taxon>Betaproteobacteria</taxon>
        <taxon>Burkholderiales</taxon>
        <taxon>Sphaerotilaceae</taxon>
        <taxon>Roseateles</taxon>
    </lineage>
</organism>
<comment type="caution">
    <text evidence="1">The sequence shown here is derived from an EMBL/GenBank/DDBJ whole genome shotgun (WGS) entry which is preliminary data.</text>
</comment>
<keyword evidence="2" id="KW-1185">Reference proteome</keyword>
<sequence length="274" mass="31540">MNKQACRYAVVQFMPHAETEEFVNVGMVVACPQTGYFDFKLETRKHKRVTDFFEELAPATYRAAMAVMRDELERTKQVLTNLRGDDLVAMTRMIFDRATHPREALVRFSKPRVVLAEAPAKELERLFKHYVDRAFATPEHVEAKMARRIGKLLKTLNLTAPFKVDRVGDDVVHATFPLVQRRGEQVFKVIKPLDLNKRDANSIYERGDDWIQKVRRLRSRGLLPVNTLFPLARPTPGDAKRNHAFEDIRTELIGLDVEVVDQAAQDSIIRFATH</sequence>
<dbReference type="RefSeq" id="WP_233392582.1">
    <property type="nucleotide sequence ID" value="NZ_JAJTWT010000005.1"/>
</dbReference>
<accession>A0ABS8XF80</accession>
<evidence type="ECO:0000313" key="2">
    <source>
        <dbReference type="Proteomes" id="UP001201463"/>
    </source>
</evidence>